<evidence type="ECO:0008006" key="3">
    <source>
        <dbReference type="Google" id="ProtNLM"/>
    </source>
</evidence>
<dbReference type="AlphaFoldDB" id="A0A7U2I7P6"/>
<evidence type="ECO:0000313" key="2">
    <source>
        <dbReference type="Proteomes" id="UP000663193"/>
    </source>
</evidence>
<evidence type="ECO:0000313" key="1">
    <source>
        <dbReference type="EMBL" id="QRD05074.1"/>
    </source>
</evidence>
<name>A0A7U2I7P6_PHANO</name>
<dbReference type="Proteomes" id="UP000663193">
    <property type="component" value="Chromosome 18"/>
</dbReference>
<sequence>MSSLAAQKATAKAVIAGFDAWELEKIMAYRHPDCQIQVIPASLGRPKMNNAEYRVRLAHIMPWFRNFKATVHTEVHDAEAHTCMIHATSTAETDIGPYANEYALILTFTEDGTKVINFLEMVDSAYSSKFFAALAEAGLK</sequence>
<dbReference type="PANTHER" id="PTHR39598:SF1">
    <property type="entry name" value="AUSTINOID BIOSYNTHESIS CLUSTERS PROTEIN F-RELATED"/>
    <property type="match status" value="1"/>
</dbReference>
<dbReference type="KEGG" id="pno:SNOG_10995"/>
<dbReference type="VEuPathDB" id="FungiDB:JI435_109950"/>
<dbReference type="EMBL" id="CP069040">
    <property type="protein sequence ID" value="QRD05074.1"/>
    <property type="molecule type" value="Genomic_DNA"/>
</dbReference>
<proteinExistence type="predicted"/>
<dbReference type="InterPro" id="IPR032710">
    <property type="entry name" value="NTF2-like_dom_sf"/>
</dbReference>
<organism evidence="1 2">
    <name type="scientific">Phaeosphaeria nodorum (strain SN15 / ATCC MYA-4574 / FGSC 10173)</name>
    <name type="common">Glume blotch fungus</name>
    <name type="synonym">Parastagonospora nodorum</name>
    <dbReference type="NCBI Taxonomy" id="321614"/>
    <lineage>
        <taxon>Eukaryota</taxon>
        <taxon>Fungi</taxon>
        <taxon>Dikarya</taxon>
        <taxon>Ascomycota</taxon>
        <taxon>Pezizomycotina</taxon>
        <taxon>Dothideomycetes</taxon>
        <taxon>Pleosporomycetidae</taxon>
        <taxon>Pleosporales</taxon>
        <taxon>Pleosporineae</taxon>
        <taxon>Phaeosphaeriaceae</taxon>
        <taxon>Parastagonospora</taxon>
    </lineage>
</organism>
<keyword evidence="2" id="KW-1185">Reference proteome</keyword>
<protein>
    <recommendedName>
        <fullName evidence="3">SnoaL-like domain-containing protein</fullName>
    </recommendedName>
</protein>
<reference evidence="2" key="1">
    <citation type="journal article" date="2021" name="BMC Genomics">
        <title>Chromosome-level genome assembly and manually-curated proteome of model necrotroph Parastagonospora nodorum Sn15 reveals a genome-wide trove of candidate effector homologs, and redundancy of virulence-related functions within an accessory chromosome.</title>
        <authorList>
            <person name="Bertazzoni S."/>
            <person name="Jones D.A.B."/>
            <person name="Phan H.T."/>
            <person name="Tan K.-C."/>
            <person name="Hane J.K."/>
        </authorList>
    </citation>
    <scope>NUCLEOTIDE SEQUENCE [LARGE SCALE GENOMIC DNA]</scope>
    <source>
        <strain evidence="2">SN15 / ATCC MYA-4574 / FGSC 10173)</strain>
    </source>
</reference>
<dbReference type="InterPro" id="IPR050977">
    <property type="entry name" value="Fungal_Meroterpenoid_Isomerase"/>
</dbReference>
<dbReference type="RefSeq" id="XP_001801250.1">
    <property type="nucleotide sequence ID" value="XM_001801198.1"/>
</dbReference>
<gene>
    <name evidence="1" type="ORF">JI435_109950</name>
</gene>
<dbReference type="PANTHER" id="PTHR39598">
    <property type="entry name" value="AUSTINOL SYNTHESIS PROTEIN F-RELATED"/>
    <property type="match status" value="1"/>
</dbReference>
<dbReference type="OrthoDB" id="3758478at2759"/>
<dbReference type="SUPFAM" id="SSF54427">
    <property type="entry name" value="NTF2-like"/>
    <property type="match status" value="1"/>
</dbReference>
<dbReference type="Gene3D" id="3.10.450.50">
    <property type="match status" value="1"/>
</dbReference>
<accession>A0A7U2I7P6</accession>